<dbReference type="OrthoDB" id="7593450at2"/>
<name>A0A037ZG30_9RHOB</name>
<comment type="caution">
    <text evidence="1">The sequence shown here is derived from an EMBL/GenBank/DDBJ whole genome shotgun (WGS) entry which is preliminary data.</text>
</comment>
<dbReference type="STRING" id="1454373.ACMU_17355"/>
<dbReference type="RefSeq" id="WP_035261221.1">
    <property type="nucleotide sequence ID" value="NZ_JFKE01000007.1"/>
</dbReference>
<dbReference type="Pfam" id="PF06041">
    <property type="entry name" value="DUF924"/>
    <property type="match status" value="1"/>
</dbReference>
<dbReference type="SUPFAM" id="SSF48452">
    <property type="entry name" value="TPR-like"/>
    <property type="match status" value="1"/>
</dbReference>
<reference evidence="1 2" key="1">
    <citation type="submission" date="2014-03" db="EMBL/GenBank/DDBJ databases">
        <title>Draft Genome Sequence of Actibacterium mucosum KCTC 23349, a Marine Alphaproteobacterium with Complex Ionic Requirements Isolated from Mediterranean Seawater at Malvarrosa Beach, Valencia, Spain.</title>
        <authorList>
            <person name="Arahal D.R."/>
            <person name="Shao Z."/>
            <person name="Lai Q."/>
            <person name="Pujalte M.J."/>
        </authorList>
    </citation>
    <scope>NUCLEOTIDE SEQUENCE [LARGE SCALE GENOMIC DNA]</scope>
    <source>
        <strain evidence="1 2">KCTC 23349</strain>
    </source>
</reference>
<keyword evidence="2" id="KW-1185">Reference proteome</keyword>
<dbReference type="Gene3D" id="1.20.58.320">
    <property type="entry name" value="TPR-like"/>
    <property type="match status" value="1"/>
</dbReference>
<dbReference type="InterPro" id="IPR010323">
    <property type="entry name" value="DUF924"/>
</dbReference>
<dbReference type="Gene3D" id="1.25.40.10">
    <property type="entry name" value="Tetratricopeptide repeat domain"/>
    <property type="match status" value="1"/>
</dbReference>
<protein>
    <recommendedName>
        <fullName evidence="3">DUF924 domain-containing protein</fullName>
    </recommendedName>
</protein>
<proteinExistence type="predicted"/>
<evidence type="ECO:0000313" key="1">
    <source>
        <dbReference type="EMBL" id="KAJ54476.1"/>
    </source>
</evidence>
<sequence>MTSPSDVIEFWITEVGEARWYVNDPALDAQIRDQFLPLWQQAADGGLHEWLTQPQGALAYLILTDQMPRNMFRGEGRAFSTDAQARAAAKHAIDQGFDLKIDGPKRQFFYMPLMHSECLSDQDRCVRLMHTRMDGGGGQNLRHARAHREVIRAFGRFPARNVALDRASTAREAEYVSNNGYGAMLDKVDAMPCKMAS</sequence>
<accession>A0A037ZG30</accession>
<dbReference type="Proteomes" id="UP000026249">
    <property type="component" value="Unassembled WGS sequence"/>
</dbReference>
<dbReference type="AlphaFoldDB" id="A0A037ZG30"/>
<evidence type="ECO:0000313" key="2">
    <source>
        <dbReference type="Proteomes" id="UP000026249"/>
    </source>
</evidence>
<gene>
    <name evidence="1" type="ORF">ACMU_17355</name>
</gene>
<dbReference type="InterPro" id="IPR011990">
    <property type="entry name" value="TPR-like_helical_dom_sf"/>
</dbReference>
<evidence type="ECO:0008006" key="3">
    <source>
        <dbReference type="Google" id="ProtNLM"/>
    </source>
</evidence>
<organism evidence="1 2">
    <name type="scientific">Actibacterium mucosum KCTC 23349</name>
    <dbReference type="NCBI Taxonomy" id="1454373"/>
    <lineage>
        <taxon>Bacteria</taxon>
        <taxon>Pseudomonadati</taxon>
        <taxon>Pseudomonadota</taxon>
        <taxon>Alphaproteobacteria</taxon>
        <taxon>Rhodobacterales</taxon>
        <taxon>Roseobacteraceae</taxon>
        <taxon>Actibacterium</taxon>
    </lineage>
</organism>
<dbReference type="EMBL" id="JFKE01000007">
    <property type="protein sequence ID" value="KAJ54476.1"/>
    <property type="molecule type" value="Genomic_DNA"/>
</dbReference>